<organism evidence="1 2">
    <name type="scientific">Acinetobacter bereziniae</name>
    <name type="common">Acinetobacter genomosp. 10</name>
    <dbReference type="NCBI Taxonomy" id="106648"/>
    <lineage>
        <taxon>Bacteria</taxon>
        <taxon>Pseudomonadati</taxon>
        <taxon>Pseudomonadota</taxon>
        <taxon>Gammaproteobacteria</taxon>
        <taxon>Moraxellales</taxon>
        <taxon>Moraxellaceae</taxon>
        <taxon>Acinetobacter</taxon>
    </lineage>
</organism>
<reference evidence="2" key="1">
    <citation type="journal article" date="2020" name="MBio">
        <title>Horizontal gene transfer to a defensive symbiont with a reduced genome amongst a multipartite beetle microbiome.</title>
        <authorList>
            <person name="Waterworth S.C."/>
            <person name="Florez L.V."/>
            <person name="Rees E.R."/>
            <person name="Hertweck C."/>
            <person name="Kaltenpoth M."/>
            <person name="Kwan J.C."/>
        </authorList>
    </citation>
    <scope>NUCLEOTIDE SEQUENCE [LARGE SCALE GENOMIC DNA]</scope>
</reference>
<sequence length="438" mass="48397">MKIHVISILFKRIKNVRKKLKGAWIIHHALKLNEIKYSDSTFDNTLTAGKAGLLLSSLSKDDESEINSSKVQALSTYVGISNLERKPLLELLKEKELIDYSKNGDVVTLGLTQHSILEHTANIFNQSIDSFDNIENASIFLAEKASQEPIFQNEIKPLLSDEFKLTSDNLDYLFTSAETIGFTDVETLSDKGKLLFNGNLFKRQYSEKIGRVFQSLSVDESIKINELNSIIRSEGCVAINEGAHVLGQKLLDKLLPIGVYEVNIVSNSKEEIGFLTLPESFSKFGSNSIVDDTFDLAKAFISSLKYGMTRSAYGRGQIQAIEPLLRKLIAGGQVGPVTAIGQDYRILELKGVVQVIPYANDRFYLRLLKKEVGEIALLVLTSGNASEHALISDSLIPSTAATQFSGPEINRDLLRKKQVKVNPAATNNMLDALRTGGI</sequence>
<gene>
    <name evidence="1" type="ORF">GAK29_05052</name>
</gene>
<accession>A0A833PA09</accession>
<protein>
    <submittedName>
        <fullName evidence="1">Uncharacterized protein</fullName>
    </submittedName>
</protein>
<dbReference type="Proteomes" id="UP000490535">
    <property type="component" value="Unassembled WGS sequence"/>
</dbReference>
<name>A0A833PA09_ACIBZ</name>
<dbReference type="AlphaFoldDB" id="A0A833PA09"/>
<comment type="caution">
    <text evidence="1">The sequence shown here is derived from an EMBL/GenBank/DDBJ whole genome shotgun (WGS) entry which is preliminary data.</text>
</comment>
<evidence type="ECO:0000313" key="1">
    <source>
        <dbReference type="EMBL" id="KAF1010518.1"/>
    </source>
</evidence>
<evidence type="ECO:0000313" key="2">
    <source>
        <dbReference type="Proteomes" id="UP000490535"/>
    </source>
</evidence>
<dbReference type="EMBL" id="WNDP01000318">
    <property type="protein sequence ID" value="KAF1010518.1"/>
    <property type="molecule type" value="Genomic_DNA"/>
</dbReference>
<proteinExistence type="predicted"/>